<dbReference type="GO" id="GO:0016757">
    <property type="term" value="F:glycosyltransferase activity"/>
    <property type="evidence" value="ECO:0007669"/>
    <property type="project" value="UniProtKB-KW"/>
</dbReference>
<name>A0ABT1T8R7_9SPHI</name>
<reference evidence="1 2" key="1">
    <citation type="submission" date="2022-07" db="EMBL/GenBank/DDBJ databases">
        <title>Mucilaginibacter sp. JC4.</title>
        <authorList>
            <person name="Le V."/>
            <person name="Ko S.-R."/>
            <person name="Ahn C.-Y."/>
            <person name="Oh H.-M."/>
        </authorList>
    </citation>
    <scope>NUCLEOTIDE SEQUENCE [LARGE SCALE GENOMIC DNA]</scope>
    <source>
        <strain evidence="1 2">JC4</strain>
    </source>
</reference>
<dbReference type="Pfam" id="PF13692">
    <property type="entry name" value="Glyco_trans_1_4"/>
    <property type="match status" value="1"/>
</dbReference>
<evidence type="ECO:0000313" key="2">
    <source>
        <dbReference type="Proteomes" id="UP001204376"/>
    </source>
</evidence>
<protein>
    <submittedName>
        <fullName evidence="1">Glycosyltransferase</fullName>
        <ecNumber evidence="1">2.4.-.-</ecNumber>
    </submittedName>
</protein>
<keyword evidence="1" id="KW-0808">Transferase</keyword>
<accession>A0ABT1T8R7</accession>
<dbReference type="Proteomes" id="UP001204376">
    <property type="component" value="Unassembled WGS sequence"/>
</dbReference>
<organism evidence="1 2">
    <name type="scientific">Mucilaginibacter aquariorum</name>
    <dbReference type="NCBI Taxonomy" id="2967225"/>
    <lineage>
        <taxon>Bacteria</taxon>
        <taxon>Pseudomonadati</taxon>
        <taxon>Bacteroidota</taxon>
        <taxon>Sphingobacteriia</taxon>
        <taxon>Sphingobacteriales</taxon>
        <taxon>Sphingobacteriaceae</taxon>
        <taxon>Mucilaginibacter</taxon>
    </lineage>
</organism>
<gene>
    <name evidence="1" type="ORF">NPE20_23415</name>
</gene>
<dbReference type="EMBL" id="JANHOH010000010">
    <property type="protein sequence ID" value="MCQ6960949.1"/>
    <property type="molecule type" value="Genomic_DNA"/>
</dbReference>
<dbReference type="RefSeq" id="WP_256541119.1">
    <property type="nucleotide sequence ID" value="NZ_JANHOH010000010.1"/>
</dbReference>
<keyword evidence="2" id="KW-1185">Reference proteome</keyword>
<proteinExistence type="predicted"/>
<evidence type="ECO:0000313" key="1">
    <source>
        <dbReference type="EMBL" id="MCQ6960949.1"/>
    </source>
</evidence>
<dbReference type="EC" id="2.4.-.-" evidence="1"/>
<keyword evidence="1" id="KW-0328">Glycosyltransferase</keyword>
<dbReference type="Gene3D" id="3.40.50.2000">
    <property type="entry name" value="Glycogen Phosphorylase B"/>
    <property type="match status" value="1"/>
</dbReference>
<sequence>MKKYVLLLPVTSQPRFIRRIKTLLNSGANVDVASYERDYFNLNKLPAGIGFFSLGRVENKKYIQRVKNFFVSLSGLKKFVRGADCIYSFSIDLLVLSFFVKTPQRYFEVGDLREISNPFLKGSFHYTYGKLLNKVDRIFVTSLGFKKYLAEKHHLNSDKITIIENKLSATDFDFDNRKEFKVVEDTEAFCVGIIGLLRYECVIDFLKAYKSSKATFKVKIFGDGPLRDRVLPFVDDKNIFFNGQFKYPDGLDNIYNQVDLSFVMYDSTDLNVRLALPNKLYESMYFATPLVVSTNTFLAEQVHKYQIGFSWPQNDMVKLVEKLDSDAYLTEHNNYKKSLDTIEKSDAISEY</sequence>
<dbReference type="SUPFAM" id="SSF53756">
    <property type="entry name" value="UDP-Glycosyltransferase/glycogen phosphorylase"/>
    <property type="match status" value="1"/>
</dbReference>
<comment type="caution">
    <text evidence="1">The sequence shown here is derived from an EMBL/GenBank/DDBJ whole genome shotgun (WGS) entry which is preliminary data.</text>
</comment>